<dbReference type="PIRSF" id="PIRSF004846">
    <property type="entry name" value="ModA"/>
    <property type="match status" value="1"/>
</dbReference>
<keyword evidence="2 6" id="KW-0500">Molybdenum</keyword>
<dbReference type="FunFam" id="3.40.190.10:FF:000035">
    <property type="entry name" value="Molybdate ABC transporter substrate-binding protein"/>
    <property type="match status" value="1"/>
</dbReference>
<dbReference type="HOGENOM" id="CLU_065520_1_0_6"/>
<accession>A0A090APC5</accession>
<protein>
    <submittedName>
        <fullName evidence="8">Molybdate ABC transporter substrate-binding protein</fullName>
    </submittedName>
</protein>
<dbReference type="EMBL" id="AP014633">
    <property type="protein sequence ID" value="BAP57325.1"/>
    <property type="molecule type" value="Genomic_DNA"/>
</dbReference>
<dbReference type="InterPro" id="IPR044084">
    <property type="entry name" value="AvModA-like_subst-bd"/>
</dbReference>
<evidence type="ECO:0000256" key="3">
    <source>
        <dbReference type="ARBA" id="ARBA00022723"/>
    </source>
</evidence>
<dbReference type="AlphaFoldDB" id="A0A090APC5"/>
<evidence type="ECO:0000313" key="9">
    <source>
        <dbReference type="Proteomes" id="UP000031623"/>
    </source>
</evidence>
<dbReference type="Pfam" id="PF13531">
    <property type="entry name" value="SBP_bac_11"/>
    <property type="match status" value="1"/>
</dbReference>
<gene>
    <name evidence="8" type="ORF">THII_3028</name>
</gene>
<keyword evidence="4 7" id="KW-0732">Signal</keyword>
<dbReference type="NCBIfam" id="TIGR01256">
    <property type="entry name" value="modA"/>
    <property type="match status" value="1"/>
</dbReference>
<dbReference type="CDD" id="cd13539">
    <property type="entry name" value="PBP2_AvModA"/>
    <property type="match status" value="1"/>
</dbReference>
<dbReference type="GO" id="GO:0015689">
    <property type="term" value="P:molybdate ion transport"/>
    <property type="evidence" value="ECO:0007669"/>
    <property type="project" value="InterPro"/>
</dbReference>
<dbReference type="PANTHER" id="PTHR30632">
    <property type="entry name" value="MOLYBDATE-BINDING PERIPLASMIC PROTEIN"/>
    <property type="match status" value="1"/>
</dbReference>
<dbReference type="OrthoDB" id="9785015at2"/>
<reference evidence="8 9" key="1">
    <citation type="journal article" date="2014" name="ISME J.">
        <title>Ecophysiology of Thioploca ingrica as revealed by the complete genome sequence supplemented with proteomic evidence.</title>
        <authorList>
            <person name="Kojima H."/>
            <person name="Ogura Y."/>
            <person name="Yamamoto N."/>
            <person name="Togashi T."/>
            <person name="Mori H."/>
            <person name="Watanabe T."/>
            <person name="Nemoto F."/>
            <person name="Kurokawa K."/>
            <person name="Hayashi T."/>
            <person name="Fukui M."/>
        </authorList>
    </citation>
    <scope>NUCLEOTIDE SEQUENCE [LARGE SCALE GENOMIC DNA]</scope>
</reference>
<evidence type="ECO:0000313" key="8">
    <source>
        <dbReference type="EMBL" id="BAP57325.1"/>
    </source>
</evidence>
<dbReference type="Proteomes" id="UP000031623">
    <property type="component" value="Chromosome"/>
</dbReference>
<evidence type="ECO:0000256" key="1">
    <source>
        <dbReference type="ARBA" id="ARBA00009175"/>
    </source>
</evidence>
<dbReference type="GO" id="GO:0030973">
    <property type="term" value="F:molybdate ion binding"/>
    <property type="evidence" value="ECO:0007669"/>
    <property type="project" value="InterPro"/>
</dbReference>
<sequence length="247" mass="27096">MNWRFLVVLIATWIISLSSLAAEVHVAVAANFTKPMEQLKQEFEKISKHTVIVSSGSSGQLYSQIKNGAPYEVLLSADRERPEQLITEGEAIANSFFIYAIGKLVLWSNQAHLVDQEGKILSTGQFQHLAMANPKTAPYGAAAAQVMKKLGVWDALQSKIVQGENITQTYQFVATGSAELGFIALSQYPGGGSYWQVPQEWYDPIEQGAVLLKTGVKNNAAKAFMVFLQEPIARAVIKKFGYVIVAD</sequence>
<feature type="binding site" evidence="6">
    <location>
        <position position="166"/>
    </location>
    <ligand>
        <name>molybdate</name>
        <dbReference type="ChEBI" id="CHEBI:36264"/>
    </ligand>
</feature>
<evidence type="ECO:0000256" key="2">
    <source>
        <dbReference type="ARBA" id="ARBA00022505"/>
    </source>
</evidence>
<dbReference type="STRING" id="40754.THII_3028"/>
<dbReference type="InterPro" id="IPR005950">
    <property type="entry name" value="ModA"/>
</dbReference>
<feature type="chain" id="PRO_5001852920" evidence="7">
    <location>
        <begin position="22"/>
        <end position="247"/>
    </location>
</feature>
<organism evidence="8 9">
    <name type="scientific">Thioploca ingrica</name>
    <dbReference type="NCBI Taxonomy" id="40754"/>
    <lineage>
        <taxon>Bacteria</taxon>
        <taxon>Pseudomonadati</taxon>
        <taxon>Pseudomonadota</taxon>
        <taxon>Gammaproteobacteria</taxon>
        <taxon>Thiotrichales</taxon>
        <taxon>Thiotrichaceae</taxon>
        <taxon>Thioploca</taxon>
    </lineage>
</organism>
<feature type="binding site" evidence="6">
    <location>
        <position position="58"/>
    </location>
    <ligand>
        <name>molybdate</name>
        <dbReference type="ChEBI" id="CHEBI:36264"/>
    </ligand>
</feature>
<dbReference type="InterPro" id="IPR050682">
    <property type="entry name" value="ModA/WtpA"/>
</dbReference>
<keyword evidence="9" id="KW-1185">Reference proteome</keyword>
<evidence type="ECO:0000256" key="5">
    <source>
        <dbReference type="ARBA" id="ARBA00062515"/>
    </source>
</evidence>
<comment type="similarity">
    <text evidence="1">Belongs to the bacterial solute-binding protein ModA family.</text>
</comment>
<proteinExistence type="inferred from homology"/>
<comment type="subunit">
    <text evidence="5">The complex is composed of two ATP-binding proteins (ModC), two transmembrane proteins (ModB) and a solute-binding protein (ModA).</text>
</comment>
<dbReference type="SUPFAM" id="SSF53850">
    <property type="entry name" value="Periplasmic binding protein-like II"/>
    <property type="match status" value="1"/>
</dbReference>
<dbReference type="GO" id="GO:0046872">
    <property type="term" value="F:metal ion binding"/>
    <property type="evidence" value="ECO:0007669"/>
    <property type="project" value="UniProtKB-KW"/>
</dbReference>
<evidence type="ECO:0000256" key="7">
    <source>
        <dbReference type="SAM" id="SignalP"/>
    </source>
</evidence>
<dbReference type="PANTHER" id="PTHR30632:SF14">
    <property type="entry name" value="TUNGSTATE_MOLYBDATE_CHROMATE-BINDING PROTEIN MODA"/>
    <property type="match status" value="1"/>
</dbReference>
<evidence type="ECO:0000256" key="6">
    <source>
        <dbReference type="PIRSR" id="PIRSR004846-1"/>
    </source>
</evidence>
<dbReference type="KEGG" id="tig:THII_3028"/>
<keyword evidence="3 6" id="KW-0479">Metal-binding</keyword>
<dbReference type="Gene3D" id="3.40.190.10">
    <property type="entry name" value="Periplasmic binding protein-like II"/>
    <property type="match status" value="2"/>
</dbReference>
<name>A0A090APC5_9GAMM</name>
<feature type="signal peptide" evidence="7">
    <location>
        <begin position="1"/>
        <end position="21"/>
    </location>
</feature>
<dbReference type="GO" id="GO:1901359">
    <property type="term" value="F:tungstate binding"/>
    <property type="evidence" value="ECO:0007669"/>
    <property type="project" value="UniProtKB-ARBA"/>
</dbReference>
<evidence type="ECO:0000256" key="4">
    <source>
        <dbReference type="ARBA" id="ARBA00022729"/>
    </source>
</evidence>